<comment type="similarity">
    <text evidence="1">Belongs to the AHA1 family.</text>
</comment>
<dbReference type="AlphaFoldDB" id="A0A016XFI1"/>
<dbReference type="STRING" id="1458275.AZ34_05395"/>
<dbReference type="InterPro" id="IPR013538">
    <property type="entry name" value="ASHA1/2-like_C"/>
</dbReference>
<reference evidence="3 4" key="1">
    <citation type="submission" date="2014-02" db="EMBL/GenBank/DDBJ databases">
        <title>Draft Genome of Hylemonella gracilis isolated from the Niagara River.</title>
        <authorList>
            <person name="Pawlowski D.R."/>
            <person name="Koudelka G.B."/>
        </authorList>
    </citation>
    <scope>NUCLEOTIDE SEQUENCE [LARGE SCALE GENOMIC DNA]</scope>
    <source>
        <strain evidence="3 4">Niagara R</strain>
    </source>
</reference>
<protein>
    <submittedName>
        <fullName evidence="3">Polyketide cyclase</fullName>
    </submittedName>
</protein>
<dbReference type="RefSeq" id="WP_051509551.1">
    <property type="nucleotide sequence ID" value="NZ_JEMG01000001.1"/>
</dbReference>
<dbReference type="InterPro" id="IPR023393">
    <property type="entry name" value="START-like_dom_sf"/>
</dbReference>
<evidence type="ECO:0000256" key="1">
    <source>
        <dbReference type="ARBA" id="ARBA00006817"/>
    </source>
</evidence>
<gene>
    <name evidence="3" type="ORF">AZ34_05395</name>
</gene>
<dbReference type="eggNOG" id="COG3832">
    <property type="taxonomic scope" value="Bacteria"/>
</dbReference>
<feature type="domain" description="Activator of Hsp90 ATPase homologue 1/2-like C-terminal" evidence="2">
    <location>
        <begin position="23"/>
        <end position="153"/>
    </location>
</feature>
<sequence>MNARTEALTSADSELTITRIFEAPRALVFRAWTDPEQMARWAAPRGFSRGAASSDVRVGGSYRACIRSPEGQDHWVHGVYREIVEPERLVMTHGWLDERGQPGHMTLITVTFEALGPRKTRMHFLQTGFDSVASRDGHDGGWTSSFEQLVDLLAAEQGA</sequence>
<evidence type="ECO:0000313" key="4">
    <source>
        <dbReference type="Proteomes" id="UP000023268"/>
    </source>
</evidence>
<dbReference type="CDD" id="cd07814">
    <property type="entry name" value="SRPBCC_CalC_Aha1-like"/>
    <property type="match status" value="1"/>
</dbReference>
<dbReference type="Proteomes" id="UP000023268">
    <property type="component" value="Unassembled WGS sequence"/>
</dbReference>
<evidence type="ECO:0000259" key="2">
    <source>
        <dbReference type="Pfam" id="PF08327"/>
    </source>
</evidence>
<name>A0A016XFI1_9BURK</name>
<dbReference type="EMBL" id="JEMG01000001">
    <property type="protein sequence ID" value="EYC50551.1"/>
    <property type="molecule type" value="Genomic_DNA"/>
</dbReference>
<proteinExistence type="inferred from homology"/>
<evidence type="ECO:0000313" key="3">
    <source>
        <dbReference type="EMBL" id="EYC50551.1"/>
    </source>
</evidence>
<organism evidence="3 4">
    <name type="scientific">Hylemonella gracilis str. Niagara R</name>
    <dbReference type="NCBI Taxonomy" id="1458275"/>
    <lineage>
        <taxon>Bacteria</taxon>
        <taxon>Pseudomonadati</taxon>
        <taxon>Pseudomonadota</taxon>
        <taxon>Betaproteobacteria</taxon>
        <taxon>Burkholderiales</taxon>
        <taxon>Comamonadaceae</taxon>
        <taxon>Hylemonella</taxon>
    </lineage>
</organism>
<comment type="caution">
    <text evidence="3">The sequence shown here is derived from an EMBL/GenBank/DDBJ whole genome shotgun (WGS) entry which is preliminary data.</text>
</comment>
<accession>A0A016XFI1</accession>
<dbReference type="OrthoDB" id="9805228at2"/>
<dbReference type="SUPFAM" id="SSF55961">
    <property type="entry name" value="Bet v1-like"/>
    <property type="match status" value="1"/>
</dbReference>
<dbReference type="Gene3D" id="3.30.530.20">
    <property type="match status" value="1"/>
</dbReference>
<dbReference type="Pfam" id="PF08327">
    <property type="entry name" value="AHSA1"/>
    <property type="match status" value="1"/>
</dbReference>